<name>A0A1A0H6N3_9ASCO</name>
<evidence type="ECO:0000259" key="3">
    <source>
        <dbReference type="PROSITE" id="PS50102"/>
    </source>
</evidence>
<evidence type="ECO:0000313" key="5">
    <source>
        <dbReference type="Proteomes" id="UP000092555"/>
    </source>
</evidence>
<evidence type="ECO:0000313" key="4">
    <source>
        <dbReference type="EMBL" id="OBA19749.1"/>
    </source>
</evidence>
<dbReference type="RefSeq" id="XP_018710274.1">
    <property type="nucleotide sequence ID" value="XM_018859004.1"/>
</dbReference>
<dbReference type="STRING" id="869754.A0A1A0H6N3"/>
<dbReference type="PANTHER" id="PTHR10352">
    <property type="entry name" value="EUKARYOTIC TRANSLATION INITIATION FACTOR 3 SUBUNIT G"/>
    <property type="match status" value="1"/>
</dbReference>
<dbReference type="Pfam" id="PF16842">
    <property type="entry name" value="RRM_occluded"/>
    <property type="match status" value="1"/>
</dbReference>
<dbReference type="EMBL" id="LXTC01000005">
    <property type="protein sequence ID" value="OBA19749.1"/>
    <property type="molecule type" value="Genomic_DNA"/>
</dbReference>
<dbReference type="AlphaFoldDB" id="A0A1A0H6N3"/>
<keyword evidence="1 2" id="KW-0694">RNA-binding</keyword>
<evidence type="ECO:0000256" key="2">
    <source>
        <dbReference type="PROSITE-ProRule" id="PRU00176"/>
    </source>
</evidence>
<reference evidence="4 5" key="1">
    <citation type="submission" date="2016-05" db="EMBL/GenBank/DDBJ databases">
        <title>Comparative genomics of biotechnologically important yeasts.</title>
        <authorList>
            <consortium name="DOE Joint Genome Institute"/>
            <person name="Riley R."/>
            <person name="Haridas S."/>
            <person name="Wolfe K.H."/>
            <person name="Lopes M.R."/>
            <person name="Hittinger C.T."/>
            <person name="Goker M."/>
            <person name="Salamov A."/>
            <person name="Wisecaver J."/>
            <person name="Long T.M."/>
            <person name="Aerts A.L."/>
            <person name="Barry K."/>
            <person name="Choi C."/>
            <person name="Clum A."/>
            <person name="Coughlan A.Y."/>
            <person name="Deshpande S."/>
            <person name="Douglass A.P."/>
            <person name="Hanson S.J."/>
            <person name="Klenk H.-P."/>
            <person name="LaButti K."/>
            <person name="Lapidus A."/>
            <person name="Lindquist E."/>
            <person name="Lipzen A."/>
            <person name="Meier-kolthoff J.P."/>
            <person name="Ohm R.A."/>
            <person name="Otillar R.P."/>
            <person name="Pangilinan J."/>
            <person name="Peng Y."/>
            <person name="Rokas A."/>
            <person name="Rosa C.A."/>
            <person name="Scheuner C."/>
            <person name="Sibirny A.A."/>
            <person name="Slot J.C."/>
            <person name="Stielow J.B."/>
            <person name="Sun H."/>
            <person name="Kurtzman C.P."/>
            <person name="Blackwell M."/>
            <person name="Grigoriev I.V."/>
            <person name="Jeffries T.W."/>
        </authorList>
    </citation>
    <scope>NUCLEOTIDE SEQUENCE [LARGE SCALE GENOMIC DNA]</scope>
    <source>
        <strain evidence="4 5">NRRL YB-4993</strain>
    </source>
</reference>
<protein>
    <recommendedName>
        <fullName evidence="3">RRM domain-containing protein</fullName>
    </recommendedName>
</protein>
<evidence type="ECO:0000256" key="1">
    <source>
        <dbReference type="ARBA" id="ARBA00022884"/>
    </source>
</evidence>
<dbReference type="GO" id="GO:0003723">
    <property type="term" value="F:RNA binding"/>
    <property type="evidence" value="ECO:0007669"/>
    <property type="project" value="UniProtKB-UniRule"/>
</dbReference>
<dbReference type="PROSITE" id="PS50102">
    <property type="entry name" value="RRM"/>
    <property type="match status" value="2"/>
</dbReference>
<feature type="domain" description="RRM" evidence="3">
    <location>
        <begin position="74"/>
        <end position="156"/>
    </location>
</feature>
<organism evidence="4 5">
    <name type="scientific">Metschnikowia bicuspidata var. bicuspidata NRRL YB-4993</name>
    <dbReference type="NCBI Taxonomy" id="869754"/>
    <lineage>
        <taxon>Eukaryota</taxon>
        <taxon>Fungi</taxon>
        <taxon>Dikarya</taxon>
        <taxon>Ascomycota</taxon>
        <taxon>Saccharomycotina</taxon>
        <taxon>Pichiomycetes</taxon>
        <taxon>Metschnikowiaceae</taxon>
        <taxon>Metschnikowia</taxon>
    </lineage>
</organism>
<dbReference type="Gene3D" id="3.30.70.330">
    <property type="match status" value="3"/>
</dbReference>
<dbReference type="Pfam" id="PF00076">
    <property type="entry name" value="RRM_1"/>
    <property type="match status" value="1"/>
</dbReference>
<dbReference type="InterPro" id="IPR031766">
    <property type="entry name" value="RRM_occluded"/>
</dbReference>
<sequence>MIVELTGTSPLSVRLPSQRDNKERRFFYADFSDEATALFVRDKLSGHVLHGHELQAEISNPTLKKVKDLAPASRQIHLHNLNFKQTTELTLRHFFLDWGQVASVHLPLSDVSKTKGFLNNGFAFITFATESDASKALAKGKAKIDDRIIDISAVKTKKSVDKKVPDFDDQKTVTIKNVAETVTEAQLRKLVEEQVGPVSQISLKPSKKMALIEFQVTQDAGKAGFTLERFAYEGLLLHVGLKKDFFQEVTAKVPTMMSPMLMRKRRR</sequence>
<dbReference type="Proteomes" id="UP000092555">
    <property type="component" value="Unassembled WGS sequence"/>
</dbReference>
<accession>A0A1A0H6N3</accession>
<proteinExistence type="predicted"/>
<feature type="domain" description="RRM" evidence="3">
    <location>
        <begin position="171"/>
        <end position="244"/>
    </location>
</feature>
<dbReference type="SMART" id="SM00360">
    <property type="entry name" value="RRM"/>
    <property type="match status" value="2"/>
</dbReference>
<dbReference type="InterPro" id="IPR012677">
    <property type="entry name" value="Nucleotide-bd_a/b_plait_sf"/>
</dbReference>
<dbReference type="OrthoDB" id="360390at2759"/>
<keyword evidence="5" id="KW-1185">Reference proteome</keyword>
<dbReference type="GeneID" id="30031980"/>
<dbReference type="InterPro" id="IPR000504">
    <property type="entry name" value="RRM_dom"/>
</dbReference>
<dbReference type="SUPFAM" id="SSF54928">
    <property type="entry name" value="RNA-binding domain, RBD"/>
    <property type="match status" value="1"/>
</dbReference>
<dbReference type="InterPro" id="IPR035979">
    <property type="entry name" value="RBD_domain_sf"/>
</dbReference>
<gene>
    <name evidence="4" type="ORF">METBIDRAFT_79120</name>
</gene>
<comment type="caution">
    <text evidence="4">The sequence shown here is derived from an EMBL/GenBank/DDBJ whole genome shotgun (WGS) entry which is preliminary data.</text>
</comment>